<organism evidence="1">
    <name type="scientific">Salmonella enterica subsp. enterica serovar Hull</name>
    <dbReference type="NCBI Taxonomy" id="1403564"/>
    <lineage>
        <taxon>Bacteria</taxon>
        <taxon>Pseudomonadati</taxon>
        <taxon>Pseudomonadota</taxon>
        <taxon>Gammaproteobacteria</taxon>
        <taxon>Enterobacterales</taxon>
        <taxon>Enterobacteriaceae</taxon>
        <taxon>Salmonella</taxon>
    </lineage>
</organism>
<name>A0A5X4PDZ4_SALET</name>
<reference evidence="1" key="1">
    <citation type="submission" date="2018-11" db="EMBL/GenBank/DDBJ databases">
        <authorList>
            <person name="Ashton P.M."/>
            <person name="Dallman T."/>
            <person name="Nair S."/>
            <person name="De Pinna E."/>
            <person name="Peters T."/>
            <person name="Grant K."/>
        </authorList>
    </citation>
    <scope>NUCLEOTIDE SEQUENCE</scope>
    <source>
        <strain evidence="1">638096</strain>
    </source>
</reference>
<evidence type="ECO:0000313" key="1">
    <source>
        <dbReference type="EMBL" id="EBZ8648435.1"/>
    </source>
</evidence>
<gene>
    <name evidence="1" type="ORF">EHB58_09435</name>
</gene>
<dbReference type="EMBL" id="AAHSMS010000010">
    <property type="protein sequence ID" value="EBZ8648435.1"/>
    <property type="molecule type" value="Genomic_DNA"/>
</dbReference>
<sequence length="115" mass="12960">MRTWGRVTDANGNKKWVCVESDENGDFSYGWLTTLIQTLKLGLGESPFYAQYGIPAQQSIVEQIYPDYYVNMTQQQFAGYFASLSITKVDGAENPTYNIEVVFFNGTSYRADVAV</sequence>
<proteinExistence type="predicted"/>
<dbReference type="AlphaFoldDB" id="A0A5X4PDZ4"/>
<protein>
    <recommendedName>
        <fullName evidence="2">Phage tail protein</fullName>
    </recommendedName>
</protein>
<accession>A0A5X4PDZ4</accession>
<comment type="caution">
    <text evidence="1">The sequence shown here is derived from an EMBL/GenBank/DDBJ whole genome shotgun (WGS) entry which is preliminary data.</text>
</comment>
<evidence type="ECO:0008006" key="2">
    <source>
        <dbReference type="Google" id="ProtNLM"/>
    </source>
</evidence>